<evidence type="ECO:0000259" key="1">
    <source>
        <dbReference type="Pfam" id="PF12688"/>
    </source>
</evidence>
<dbReference type="Proteomes" id="UP000189735">
    <property type="component" value="Unassembled WGS sequence"/>
</dbReference>
<protein>
    <submittedName>
        <fullName evidence="2">Tetratrico peptide repeat-containing protein</fullName>
    </submittedName>
</protein>
<dbReference type="Pfam" id="PF12688">
    <property type="entry name" value="TPR_5"/>
    <property type="match status" value="1"/>
</dbReference>
<evidence type="ECO:0000313" key="2">
    <source>
        <dbReference type="EMBL" id="SKB03409.1"/>
    </source>
</evidence>
<dbReference type="InterPro" id="IPR041656">
    <property type="entry name" value="TPR_5"/>
</dbReference>
<accession>A0A1T4YNP1</accession>
<proteinExistence type="predicted"/>
<dbReference type="AlphaFoldDB" id="A0A1T4YNP1"/>
<feature type="domain" description="Tetratrico peptide repeat group 5" evidence="1">
    <location>
        <begin position="47"/>
        <end position="147"/>
    </location>
</feature>
<evidence type="ECO:0000313" key="3">
    <source>
        <dbReference type="Proteomes" id="UP000189735"/>
    </source>
</evidence>
<name>A0A1T4YNP1_9MICO</name>
<organism evidence="2 3">
    <name type="scientific">Agreia bicolorata</name>
    <dbReference type="NCBI Taxonomy" id="110935"/>
    <lineage>
        <taxon>Bacteria</taxon>
        <taxon>Bacillati</taxon>
        <taxon>Actinomycetota</taxon>
        <taxon>Actinomycetes</taxon>
        <taxon>Micrococcales</taxon>
        <taxon>Microbacteriaceae</taxon>
        <taxon>Agreia</taxon>
    </lineage>
</organism>
<dbReference type="EMBL" id="FUYG01000016">
    <property type="protein sequence ID" value="SKB03409.1"/>
    <property type="molecule type" value="Genomic_DNA"/>
</dbReference>
<sequence>MTPLRSGNEDDLQRAIAEGYARRDRNNMAPTIEYFTALLAQYPDHPEAIYEVGGAYDTAGEEERARGFYERALAAGLQGDTRRRCLLQYGSTLRNLGLFDESIVVLREACSEFPESDSLRVFLALSLHAASRSDAAVAELLALAADRIHSPDIDRYEPALRGNADYLRALDAAAQERESE</sequence>
<dbReference type="InterPro" id="IPR011990">
    <property type="entry name" value="TPR-like_helical_dom_sf"/>
</dbReference>
<dbReference type="Gene3D" id="1.25.40.10">
    <property type="entry name" value="Tetratricopeptide repeat domain"/>
    <property type="match status" value="1"/>
</dbReference>
<dbReference type="SUPFAM" id="SSF48452">
    <property type="entry name" value="TPR-like"/>
    <property type="match status" value="1"/>
</dbReference>
<gene>
    <name evidence="2" type="ORF">SAMN06295879_3721</name>
</gene>
<reference evidence="3" key="1">
    <citation type="submission" date="2017-02" db="EMBL/GenBank/DDBJ databases">
        <authorList>
            <person name="Varghese N."/>
            <person name="Submissions S."/>
        </authorList>
    </citation>
    <scope>NUCLEOTIDE SEQUENCE [LARGE SCALE GENOMIC DNA]</scope>
    <source>
        <strain evidence="3">VKM Ac-2052</strain>
    </source>
</reference>